<evidence type="ECO:0000313" key="1">
    <source>
        <dbReference type="EMBL" id="KKM02315.1"/>
    </source>
</evidence>
<sequence>MKTKILFIFISTTFLIALLYLTSCSYSMPPTVEITGWCTENIDDSFWTKWGYDGGGSAYFDIWVEVNDPDGIDDIEYVEVSNPEGVYWVLRDSKTGEDDYDPEGGFFGGWLRCYDSDYPHKVLLGQYTALVRDSQGNEDTDTVYFSEPGSLSGSGFLYSEDYTGSTSGGIKILQKDLIKLINNKDGTFINEKIVSSRRIITIQCNKDNNIWETPLFRLKKGAWCKVCFDRENKVDRKAILQLVAFKNYELLTVGELTRISRIKIRCIKHGFEWETCYGSLKYTTGKHNCRLCATGFPSLKVINNFITSKNGILIKRLYDKNTDGRNLVVKCIKHDHVWKTRWDNLQKKIWCSKCAHENRTIKHEEIEALIESKNAILLTKNCFSATQKVKVKCLKDDYEWTTTWARINQNYWCPRCSGIEKYTTERVREILKEKGGELLDGYINNVKQKISVKCNCGNVFSSALSHIVNHNLWCQLCDLSNSTQKRLYKIVKEFFPKSEIKFNYRGFGWLKTKKSSSRNMEIDIWIPEIKLAIEYDGEQHFKPVKFAKTMTDEQAEKAFQTTKRHDRKKTKLITQHPDQVRHFIRFNYKDEITRENVISVLKSNGVLV</sequence>
<reference evidence="1" key="1">
    <citation type="journal article" date="2015" name="Nature">
        <title>Complex archaea that bridge the gap between prokaryotes and eukaryotes.</title>
        <authorList>
            <person name="Spang A."/>
            <person name="Saw J.H."/>
            <person name="Jorgensen S.L."/>
            <person name="Zaremba-Niedzwiedzka K."/>
            <person name="Martijn J."/>
            <person name="Lind A.E."/>
            <person name="van Eijk R."/>
            <person name="Schleper C."/>
            <person name="Guy L."/>
            <person name="Ettema T.J."/>
        </authorList>
    </citation>
    <scope>NUCLEOTIDE SEQUENCE</scope>
</reference>
<protein>
    <recommendedName>
        <fullName evidence="2">DUF559 domain-containing protein</fullName>
    </recommendedName>
</protein>
<gene>
    <name evidence="1" type="ORF">LCGC14_1785620</name>
</gene>
<name>A0A0F9GU40_9ZZZZ</name>
<comment type="caution">
    <text evidence="1">The sequence shown here is derived from an EMBL/GenBank/DDBJ whole genome shotgun (WGS) entry which is preliminary data.</text>
</comment>
<proteinExistence type="predicted"/>
<dbReference type="EMBL" id="LAZR01016968">
    <property type="protein sequence ID" value="KKM02315.1"/>
    <property type="molecule type" value="Genomic_DNA"/>
</dbReference>
<accession>A0A0F9GU40</accession>
<evidence type="ECO:0008006" key="2">
    <source>
        <dbReference type="Google" id="ProtNLM"/>
    </source>
</evidence>
<organism evidence="1">
    <name type="scientific">marine sediment metagenome</name>
    <dbReference type="NCBI Taxonomy" id="412755"/>
    <lineage>
        <taxon>unclassified sequences</taxon>
        <taxon>metagenomes</taxon>
        <taxon>ecological metagenomes</taxon>
    </lineage>
</organism>
<dbReference type="Gene3D" id="3.40.960.10">
    <property type="entry name" value="VSR Endonuclease"/>
    <property type="match status" value="1"/>
</dbReference>
<dbReference type="AlphaFoldDB" id="A0A0F9GU40"/>